<dbReference type="InterPro" id="IPR000073">
    <property type="entry name" value="AB_hydrolase_1"/>
</dbReference>
<accession>A0ABS6K0E2</accession>
<evidence type="ECO:0000256" key="1">
    <source>
        <dbReference type="ARBA" id="ARBA00022801"/>
    </source>
</evidence>
<dbReference type="PANTHER" id="PTHR43798">
    <property type="entry name" value="MONOACYLGLYCEROL LIPASE"/>
    <property type="match status" value="1"/>
</dbReference>
<feature type="domain" description="AB hydrolase-1" evidence="2">
    <location>
        <begin position="17"/>
        <end position="118"/>
    </location>
</feature>
<dbReference type="InterPro" id="IPR050266">
    <property type="entry name" value="AB_hydrolase_sf"/>
</dbReference>
<keyword evidence="1 3" id="KW-0378">Hydrolase</keyword>
<dbReference type="Pfam" id="PF00561">
    <property type="entry name" value="Abhydrolase_1"/>
    <property type="match status" value="1"/>
</dbReference>
<evidence type="ECO:0000259" key="2">
    <source>
        <dbReference type="Pfam" id="PF00561"/>
    </source>
</evidence>
<gene>
    <name evidence="3" type="ORF">KS407_23125</name>
</gene>
<dbReference type="EMBL" id="JAHQCR010000091">
    <property type="protein sequence ID" value="MBU9724322.1"/>
    <property type="molecule type" value="Genomic_DNA"/>
</dbReference>
<keyword evidence="4" id="KW-1185">Reference proteome</keyword>
<organism evidence="3 4">
    <name type="scientific">Evansella alkalicola</name>
    <dbReference type="NCBI Taxonomy" id="745819"/>
    <lineage>
        <taxon>Bacteria</taxon>
        <taxon>Bacillati</taxon>
        <taxon>Bacillota</taxon>
        <taxon>Bacilli</taxon>
        <taxon>Bacillales</taxon>
        <taxon>Bacillaceae</taxon>
        <taxon>Evansella</taxon>
    </lineage>
</organism>
<dbReference type="Proteomes" id="UP000790580">
    <property type="component" value="Unassembled WGS sequence"/>
</dbReference>
<reference evidence="3 4" key="1">
    <citation type="submission" date="2021-06" db="EMBL/GenBank/DDBJ databases">
        <title>Bacillus sp. RD4P76, an endophyte from a halophyte.</title>
        <authorList>
            <person name="Sun J.-Q."/>
        </authorList>
    </citation>
    <scope>NUCLEOTIDE SEQUENCE [LARGE SCALE GENOMIC DNA]</scope>
    <source>
        <strain evidence="3 4">JCM 17098</strain>
    </source>
</reference>
<protein>
    <submittedName>
        <fullName evidence="3">Alpha/beta hydrolase</fullName>
    </submittedName>
</protein>
<comment type="caution">
    <text evidence="3">The sequence shown here is derived from an EMBL/GenBank/DDBJ whole genome shotgun (WGS) entry which is preliminary data.</text>
</comment>
<dbReference type="GO" id="GO:0016787">
    <property type="term" value="F:hydrolase activity"/>
    <property type="evidence" value="ECO:0007669"/>
    <property type="project" value="UniProtKB-KW"/>
</dbReference>
<name>A0ABS6K0E2_9BACI</name>
<sequence length="260" mass="29406">MKDGKARIFYEVEGQGPAIVFVHPPGMGHVTFRRQKDELKKFYTVVAVDLRGNGRSGMDKRPLTMETVAEDVIRVLDNCGIEKTYACGYSNGGSVVQELAISYPERIKGIVLLGSFPEVNSFLLRNEFKLGIWAMENKLMGLLSNVLAGAHEWNPIKMFQLSSYIKQSNPEILEAYYRMGLEYESTERLTKVTCPVTLIYGERDDYVHHYRHLFKKYVQGPVTVILVGNVAHQTPTKKGSAINQIIKNFIKDTERNPSLA</sequence>
<evidence type="ECO:0000313" key="4">
    <source>
        <dbReference type="Proteomes" id="UP000790580"/>
    </source>
</evidence>
<dbReference type="RefSeq" id="WP_216943409.1">
    <property type="nucleotide sequence ID" value="NZ_JAHQCR010000091.1"/>
</dbReference>
<evidence type="ECO:0000313" key="3">
    <source>
        <dbReference type="EMBL" id="MBU9724322.1"/>
    </source>
</evidence>
<proteinExistence type="predicted"/>
<dbReference type="PANTHER" id="PTHR43798:SF31">
    <property type="entry name" value="AB HYDROLASE SUPERFAMILY PROTEIN YCLE"/>
    <property type="match status" value="1"/>
</dbReference>